<proteinExistence type="predicted"/>
<dbReference type="NCBIfam" id="TIGR01167">
    <property type="entry name" value="LPXTG_anchor"/>
    <property type="match status" value="1"/>
</dbReference>
<keyword evidence="3" id="KW-0732">Signal</keyword>
<dbReference type="Proteomes" id="UP000195442">
    <property type="component" value="Unassembled WGS sequence"/>
</dbReference>
<keyword evidence="6" id="KW-1185">Reference proteome</keyword>
<dbReference type="Pfam" id="PF25800">
    <property type="entry name" value="FimV_N"/>
    <property type="match status" value="1"/>
</dbReference>
<accession>A0A1R4H2M7</accession>
<dbReference type="Gene3D" id="1.25.40.10">
    <property type="entry name" value="Tetratricopeptide repeat domain"/>
    <property type="match status" value="1"/>
</dbReference>
<dbReference type="InterPro" id="IPR011990">
    <property type="entry name" value="TPR-like_helical_dom_sf"/>
</dbReference>
<feature type="signal peptide" evidence="3">
    <location>
        <begin position="1"/>
        <end position="19"/>
    </location>
</feature>
<dbReference type="InterPro" id="IPR020012">
    <property type="entry name" value="LysM_FimV"/>
</dbReference>
<evidence type="ECO:0000259" key="4">
    <source>
        <dbReference type="Pfam" id="PF25800"/>
    </source>
</evidence>
<evidence type="ECO:0000313" key="5">
    <source>
        <dbReference type="EMBL" id="SJM90502.1"/>
    </source>
</evidence>
<dbReference type="OrthoDB" id="5298707at2"/>
<keyword evidence="1" id="KW-0175">Coiled coil</keyword>
<feature type="compositionally biased region" description="Basic and acidic residues" evidence="2">
    <location>
        <begin position="311"/>
        <end position="321"/>
    </location>
</feature>
<evidence type="ECO:0000256" key="3">
    <source>
        <dbReference type="SAM" id="SignalP"/>
    </source>
</evidence>
<evidence type="ECO:0000256" key="2">
    <source>
        <dbReference type="SAM" id="MobiDB-lite"/>
    </source>
</evidence>
<gene>
    <name evidence="5" type="ORF">CRENPOLYSF2_1690004</name>
</gene>
<feature type="domain" description="FimV N-terminal" evidence="4">
    <location>
        <begin position="22"/>
        <end position="129"/>
    </location>
</feature>
<reference evidence="6" key="1">
    <citation type="submission" date="2017-02" db="EMBL/GenBank/DDBJ databases">
        <authorList>
            <person name="Daims H."/>
        </authorList>
    </citation>
    <scope>NUCLEOTIDE SEQUENCE [LARGE SCALE GENOMIC DNA]</scope>
</reference>
<evidence type="ECO:0000313" key="6">
    <source>
        <dbReference type="Proteomes" id="UP000195442"/>
    </source>
</evidence>
<protein>
    <submittedName>
        <fullName evidence="5">Putative FimV</fullName>
    </submittedName>
</protein>
<dbReference type="AlphaFoldDB" id="A0A1R4H2M7"/>
<dbReference type="RefSeq" id="WP_087146126.1">
    <property type="nucleotide sequence ID" value="NZ_FUKJ01000078.1"/>
</dbReference>
<dbReference type="InterPro" id="IPR057840">
    <property type="entry name" value="FimV_N"/>
</dbReference>
<organism evidence="5 6">
    <name type="scientific">Crenothrix polyspora</name>
    <dbReference type="NCBI Taxonomy" id="360316"/>
    <lineage>
        <taxon>Bacteria</taxon>
        <taxon>Pseudomonadati</taxon>
        <taxon>Pseudomonadota</taxon>
        <taxon>Gammaproteobacteria</taxon>
        <taxon>Methylococcales</taxon>
        <taxon>Crenotrichaceae</taxon>
        <taxon>Crenothrix</taxon>
    </lineage>
</organism>
<name>A0A1R4H2M7_9GAMM</name>
<evidence type="ECO:0000256" key="1">
    <source>
        <dbReference type="SAM" id="Coils"/>
    </source>
</evidence>
<dbReference type="Gene3D" id="1.20.58.2200">
    <property type="match status" value="1"/>
</dbReference>
<dbReference type="InterPro" id="IPR038440">
    <property type="entry name" value="FimV_C_sf"/>
</dbReference>
<feature type="region of interest" description="Disordered" evidence="2">
    <location>
        <begin position="297"/>
        <end position="335"/>
    </location>
</feature>
<sequence length="897" mass="99483">MRRLTKTLAVMSLLAPASAYSLGIGSIKVHSGLNQNLNAEIALIRSANEEVSDIKVSLAPPAKFDEAGIPWSAFLSKIKLESVVKANGSTVIKISSNEALKESFLDFLLEVSWPKGSLYREFTVLLDPPEYQKVSTSRVQAYQSFEEAPQPVTEQPRQRSETPAPRPRRRHVAHVDRRHNVTRKHDTLWRVAERVRRDGEPTVEQMMIAIYQANPQAFYKDNINALLPNKKLNIPKKQDVLSLSQDQALVEFNEQMRAWKNNEPVAAHKEVVPVEDAGVDKQLTLVAPTDAPVADDAATSLTHDSASTPDKTADEKPKEGDANGQSGEAKDGVNVIAPGQDVKTDKVVELEKQLATMQKNLEQKEQQLQVIQNGGKPLPVVPENQTPTNGAEVTTPTIKAPELTKPPIVKPGIKPPIQNPLVETPVTDTTPLWLVGIGGGLLALIGWLWWRKRKFNEQFDGESMFAPSSMIKTDQATVKPVNKATNTPSAISAGSMEDNSFLNEFTASDFEVFDTSHVEIDPISETDVYLAYGRYQQAEELMRQAIKDQPDNDEYKLKLLEIFCATERKKDFVNYAAELAEAGKKDQAEFWIKVIEMGGEVWADLTLTSGGEMFISENDAAVENIYTHLAPVEQSTAEPEPVELDNTDLIDNDSEPGQFHVATFDSDFEESLLGPDSELFVPRDSDDGVSDFDLLSEFDTDVADHDLQNNESIEFDLGSFAGSTKSNTTQVANTQEQAAPFLLDKKELSLEDAHDIEMSDFSAEHDNVEAFDAFSLEGLTDSDNKSHQDVLEKDKPFPLTLEADQNGYDVADDFEFDFDFDVDAKSATTEPNAHYFEESDASFDFMDLDELETKLDLAKAYIDMGDSEAAKEIIAEVLDKGNKEQVKTARNLFDSLV</sequence>
<feature type="compositionally biased region" description="Polar residues" evidence="2">
    <location>
        <begin position="300"/>
        <end position="310"/>
    </location>
</feature>
<feature type="coiled-coil region" evidence="1">
    <location>
        <begin position="347"/>
        <end position="374"/>
    </location>
</feature>
<feature type="chain" id="PRO_5013226898" evidence="3">
    <location>
        <begin position="20"/>
        <end position="897"/>
    </location>
</feature>
<dbReference type="NCBIfam" id="TIGR03505">
    <property type="entry name" value="FimV_core"/>
    <property type="match status" value="1"/>
</dbReference>
<dbReference type="EMBL" id="FUKJ01000078">
    <property type="protein sequence ID" value="SJM90502.1"/>
    <property type="molecule type" value="Genomic_DNA"/>
</dbReference>
<dbReference type="InterPro" id="IPR020011">
    <property type="entry name" value="FimV_C"/>
</dbReference>
<feature type="region of interest" description="Disordered" evidence="2">
    <location>
        <begin position="146"/>
        <end position="173"/>
    </location>
</feature>
<dbReference type="NCBIfam" id="TIGR03504">
    <property type="entry name" value="FimV_Cterm"/>
    <property type="match status" value="1"/>
</dbReference>